<keyword evidence="1" id="KW-0677">Repeat</keyword>
<evidence type="ECO:0000259" key="4">
    <source>
        <dbReference type="Pfam" id="PF23210"/>
    </source>
</evidence>
<dbReference type="Pfam" id="PF21047">
    <property type="entry name" value="HEAT_Maestro"/>
    <property type="match status" value="1"/>
</dbReference>
<dbReference type="GO" id="GO:0005737">
    <property type="term" value="C:cytoplasm"/>
    <property type="evidence" value="ECO:0007669"/>
    <property type="project" value="TreeGrafter"/>
</dbReference>
<dbReference type="Pfam" id="PF23221">
    <property type="entry name" value="HEAT_MROH2B_1st"/>
    <property type="match status" value="1"/>
</dbReference>
<feature type="domain" description="Maestro-like HEAT-repeats" evidence="3">
    <location>
        <begin position="736"/>
        <end position="853"/>
    </location>
</feature>
<keyword evidence="7" id="KW-1185">Reference proteome</keyword>
<feature type="region of interest" description="Disordered" evidence="2">
    <location>
        <begin position="1"/>
        <end position="26"/>
    </location>
</feature>
<dbReference type="InterPro" id="IPR056282">
    <property type="entry name" value="MROH2B-like_N_HEAT"/>
</dbReference>
<gene>
    <name evidence="8" type="primary">LOC101343209</name>
</gene>
<evidence type="ECO:0000259" key="5">
    <source>
        <dbReference type="Pfam" id="PF23221"/>
    </source>
</evidence>
<accession>A0A2Y9E6T0</accession>
<evidence type="ECO:0000256" key="2">
    <source>
        <dbReference type="SAM" id="MobiDB-lite"/>
    </source>
</evidence>
<dbReference type="Gene3D" id="1.25.10.10">
    <property type="entry name" value="Leucine-rich Repeat Variant"/>
    <property type="match status" value="1"/>
</dbReference>
<dbReference type="InterPro" id="IPR045206">
    <property type="entry name" value="Maestro_heat-like_prot"/>
</dbReference>
<feature type="compositionally biased region" description="Low complexity" evidence="2">
    <location>
        <begin position="911"/>
        <end position="931"/>
    </location>
</feature>
<dbReference type="InterPro" id="IPR011989">
    <property type="entry name" value="ARM-like"/>
</dbReference>
<protein>
    <submittedName>
        <fullName evidence="8">Maestro heat-like repeat family member 5</fullName>
    </submittedName>
</protein>
<feature type="region of interest" description="Disordered" evidence="2">
    <location>
        <begin position="807"/>
        <end position="839"/>
    </location>
</feature>
<dbReference type="PANTHER" id="PTHR23120:SF6">
    <property type="entry name" value="MAESTRO HEAT-LIKE REPEAT FAMILY MEMBER 5"/>
    <property type="match status" value="1"/>
</dbReference>
<dbReference type="SUPFAM" id="SSF48371">
    <property type="entry name" value="ARM repeat"/>
    <property type="match status" value="1"/>
</dbReference>
<dbReference type="RefSeq" id="XP_004387471.1">
    <property type="nucleotide sequence ID" value="XM_004387414.1"/>
</dbReference>
<dbReference type="InterPro" id="IPR048465">
    <property type="entry name" value="Maestro-like_HEAT"/>
</dbReference>
<dbReference type="PANTHER" id="PTHR23120">
    <property type="entry name" value="MAESTRO-RELATED HEAT DOMAIN-CONTAINING"/>
    <property type="match status" value="1"/>
</dbReference>
<feature type="region of interest" description="Disordered" evidence="2">
    <location>
        <begin position="896"/>
        <end position="931"/>
    </location>
</feature>
<dbReference type="GeneID" id="101343209"/>
<feature type="compositionally biased region" description="Polar residues" evidence="2">
    <location>
        <begin position="815"/>
        <end position="825"/>
    </location>
</feature>
<dbReference type="Pfam" id="PF23210">
    <property type="entry name" value="HEAT_Maestro_2"/>
    <property type="match status" value="1"/>
</dbReference>
<dbReference type="FunCoup" id="A0A2Y9E6T0">
    <property type="interactions" value="176"/>
</dbReference>
<dbReference type="InterPro" id="IPR016024">
    <property type="entry name" value="ARM-type_fold"/>
</dbReference>
<name>A0A2Y9E6T0_TRIMA</name>
<feature type="region of interest" description="Disordered" evidence="2">
    <location>
        <begin position="1347"/>
        <end position="1369"/>
    </location>
</feature>
<feature type="domain" description="MROH2B-like HEAT-repeats" evidence="4">
    <location>
        <begin position="313"/>
        <end position="583"/>
    </location>
</feature>
<dbReference type="InParanoid" id="A0A2Y9E6T0"/>
<evidence type="ECO:0000313" key="8">
    <source>
        <dbReference type="RefSeq" id="XP_004387471.1"/>
    </source>
</evidence>
<feature type="domain" description="Maestro/Maestro-like HEAT-repeats" evidence="6">
    <location>
        <begin position="994"/>
        <end position="1136"/>
    </location>
</feature>
<evidence type="ECO:0000259" key="3">
    <source>
        <dbReference type="Pfam" id="PF21047"/>
    </source>
</evidence>
<organism evidence="7 8">
    <name type="scientific">Trichechus manatus latirostris</name>
    <name type="common">Florida manatee</name>
    <dbReference type="NCBI Taxonomy" id="127582"/>
    <lineage>
        <taxon>Eukaryota</taxon>
        <taxon>Metazoa</taxon>
        <taxon>Chordata</taxon>
        <taxon>Craniata</taxon>
        <taxon>Vertebrata</taxon>
        <taxon>Euteleostomi</taxon>
        <taxon>Mammalia</taxon>
        <taxon>Eutheria</taxon>
        <taxon>Afrotheria</taxon>
        <taxon>Sirenia</taxon>
        <taxon>Trichechidae</taxon>
        <taxon>Trichechus</taxon>
    </lineage>
</organism>
<reference evidence="8" key="1">
    <citation type="submission" date="2025-08" db="UniProtKB">
        <authorList>
            <consortium name="RefSeq"/>
        </authorList>
    </citation>
    <scope>IDENTIFICATION</scope>
</reference>
<sequence>MQPHLGREGVVSRVPEPQVSPPSCVHSGPPLKPWFCDWTEGEARIWHSMSCEDYEDRTKHSSLAISLWAVEGTEIDFPKPVLELELDTPYPELSRILAAIISSHTSESIKDLSYTKASQGSTHKDRQTVPATILLHKSRSSQAALVPKEHKMFMEEAYNAAICFKMLRDLNGSDPVRLKYVIRKIKNIACGSPNLVLETIHDYFTDSPEISTRHKFRLFQVLETVIEASDFLEETWEKSFMKLALENMTKTTELEDVFQDAASNVLVAICKHSWRAAAQHLETEMLTGIFPHRSLLYVLGILSSREELFNEGEKACWEEQLAQIAAKSVQFLNTDVWSKELRCALTKPDQMQQEQPPEKAFLFYYYGLILQAAENSTTVRAHLQSLLETSHQRPKQREGMAVTMGLAAARHLDDVWAVLEQFGRSAPVRCSLHSFSPKGSEDFRWKWASSTILLAYGQMAAKAKAHILPWVDNVLSRMIFYFHYSSWDDTLKQSFLTAVLLLVGAISRNEGAHSYEFSQAPELLDCLMILMEKESPDTLCTSVRQQTIHIISSLCKLRPLPNLEQKSRLLSVCFRSVFALPLLEVLEKHTCLFLEPPNIQVRQVAERGCSGGNRLHCSQGLEKGRLEGRAPDKPTDPGQGTLVLLAEALRTGRRGHGWRLPPGGARRFSVLSHSARAGCAAEGRGAVLTARLALFDKTAEALDQLLQSFMVQTPTAVELHFLLSHMYIWLASEKAHERQRAVHSCMILLKFLSQNLHLDPKEEFKWTGQLVGTLGILCQDPDRATQHASLEGMGHLYQLLMRQKAGEASKAESGTPKQLRSSSDQKAAPTDIPEQAPRKDRIFQLGSSQVIKVKALTVVSGSGHAFRLWRALGAEPPMSRLVLATLLAWLQERPLPKAAGDSSPQPKDKAYLPSLAASEPPAPSGVSRAPPPATVRAAVRVRCLQFPAPTTDLRIRLYFEKSNNFPSCTLKSGTSLEFLYSPVVLEVLPKQAALAVLARGLQDPSPEVRVWSLQGLGNVLFHPGKGSLLRGQLLPFLDGFFQDSEPVVVRVMGTVSDVLRRLGALGAGAQSLSVAVNARSFFDDERDGIRAAAMALFGDLVAAMEGRELGGLRAQVYQSMVPLLLHLKDHCPAVVTLAWERGLSARHFLWTCLMTHSQEEFSVHLAQALSYLHSCHHHIKTWAALFIGYTICYHPQAVSQMVTGVDTNLLFCTFEDLKKDPEPGIREFAARQFSFLQKVAAQTGRCRGGAAPRPGSLGRPREANLCSLSRWGPARLLLQHTQPVLTDTASAEGRTGANAVQVDKAGVRWATLQDSRLRQKARPCPPLRLWFVCVPQCDTASVSTAGHAAVTGRPNPNPGAPGARDSLSPTLAGRTERVIHLVEPSGAAQPAHPQVHGGIDAISEPGRKALCTPSSRNHPPVGARAAWHQI</sequence>
<feature type="region of interest" description="Disordered" evidence="2">
    <location>
        <begin position="1410"/>
        <end position="1430"/>
    </location>
</feature>
<dbReference type="Proteomes" id="UP000248480">
    <property type="component" value="Unplaced"/>
</dbReference>
<dbReference type="InterPro" id="IPR055408">
    <property type="entry name" value="HEAT_MROH2B-like"/>
</dbReference>
<dbReference type="Pfam" id="PF23227">
    <property type="entry name" value="HEAT_MROH2B_C"/>
    <property type="match status" value="1"/>
</dbReference>
<dbReference type="InterPro" id="IPR055406">
    <property type="entry name" value="HEAT_Maestro"/>
</dbReference>
<proteinExistence type="predicted"/>
<dbReference type="OrthoDB" id="1884734at2759"/>
<evidence type="ECO:0000256" key="1">
    <source>
        <dbReference type="ARBA" id="ARBA00022737"/>
    </source>
</evidence>
<feature type="domain" description="MROH2B-like N-terminal HEAT-repeats" evidence="5">
    <location>
        <begin position="186"/>
        <end position="305"/>
    </location>
</feature>
<dbReference type="KEGG" id="tmu:101343209"/>
<evidence type="ECO:0000259" key="6">
    <source>
        <dbReference type="Pfam" id="PF23227"/>
    </source>
</evidence>
<evidence type="ECO:0000313" key="7">
    <source>
        <dbReference type="Proteomes" id="UP000248480"/>
    </source>
</evidence>